<dbReference type="OrthoDB" id="4703110at2"/>
<evidence type="ECO:0000313" key="3">
    <source>
        <dbReference type="Proteomes" id="UP000279306"/>
    </source>
</evidence>
<organism evidence="2 3">
    <name type="scientific">Mycolicibacterium aurum</name>
    <name type="common">Mycobacterium aurum</name>
    <dbReference type="NCBI Taxonomy" id="1791"/>
    <lineage>
        <taxon>Bacteria</taxon>
        <taxon>Bacillati</taxon>
        <taxon>Actinomycetota</taxon>
        <taxon>Actinomycetes</taxon>
        <taxon>Mycobacteriales</taxon>
        <taxon>Mycobacteriaceae</taxon>
        <taxon>Mycolicibacterium</taxon>
    </lineage>
</organism>
<dbReference type="AlphaFoldDB" id="A0A448IYR3"/>
<proteinExistence type="predicted"/>
<accession>A0A448IYR3</accession>
<feature type="compositionally biased region" description="Polar residues" evidence="1">
    <location>
        <begin position="83"/>
        <end position="97"/>
    </location>
</feature>
<dbReference type="STRING" id="1791.GCA_001049355_02933"/>
<reference evidence="2 3" key="1">
    <citation type="submission" date="2018-12" db="EMBL/GenBank/DDBJ databases">
        <authorList>
            <consortium name="Pathogen Informatics"/>
        </authorList>
    </citation>
    <scope>NUCLEOTIDE SEQUENCE [LARGE SCALE GENOMIC DNA]</scope>
    <source>
        <strain evidence="2 3">NCTC10437</strain>
    </source>
</reference>
<dbReference type="RefSeq" id="WP_048632808.1">
    <property type="nucleotide sequence ID" value="NZ_CVQQ01000008.1"/>
</dbReference>
<protein>
    <submittedName>
        <fullName evidence="2">Uncharacterized protein</fullName>
    </submittedName>
</protein>
<dbReference type="EMBL" id="LR134356">
    <property type="protein sequence ID" value="VEG57568.1"/>
    <property type="molecule type" value="Genomic_DNA"/>
</dbReference>
<sequence>MSSYAQADYGRYAVVNVPRMQGFSFTTAAGLHCSNNAYPTPDAEWVRCWGSRPDQGPGLWSIRAERDAPAVVEQLTPDPDFETPQQSSPPVLPTSTRITAQKGDSTCGVGPDGTTACQVGDHGFVLTPTSTIVF</sequence>
<gene>
    <name evidence="2" type="ORF">NCTC10437_04581</name>
</gene>
<name>A0A448IYR3_MYCAU</name>
<dbReference type="KEGG" id="mauu:NCTC10437_04581"/>
<dbReference type="Proteomes" id="UP000279306">
    <property type="component" value="Chromosome"/>
</dbReference>
<evidence type="ECO:0000256" key="1">
    <source>
        <dbReference type="SAM" id="MobiDB-lite"/>
    </source>
</evidence>
<feature type="region of interest" description="Disordered" evidence="1">
    <location>
        <begin position="77"/>
        <end position="97"/>
    </location>
</feature>
<evidence type="ECO:0000313" key="2">
    <source>
        <dbReference type="EMBL" id="VEG57568.1"/>
    </source>
</evidence>
<keyword evidence="3" id="KW-1185">Reference proteome</keyword>